<organism evidence="1 2">
    <name type="scientific">Planococcus koreensis</name>
    <dbReference type="NCBI Taxonomy" id="112331"/>
    <lineage>
        <taxon>Bacteria</taxon>
        <taxon>Bacillati</taxon>
        <taxon>Bacillota</taxon>
        <taxon>Bacilli</taxon>
        <taxon>Bacillales</taxon>
        <taxon>Caryophanaceae</taxon>
        <taxon>Planococcus</taxon>
    </lineage>
</organism>
<keyword evidence="2" id="KW-1185">Reference proteome</keyword>
<proteinExistence type="predicted"/>
<dbReference type="Proteomes" id="UP000525923">
    <property type="component" value="Unassembled WGS sequence"/>
</dbReference>
<dbReference type="AlphaFoldDB" id="A0A7W8FT13"/>
<reference evidence="1 2" key="1">
    <citation type="submission" date="2020-08" db="EMBL/GenBank/DDBJ databases">
        <title>Genomic Encyclopedia of Type Strains, Phase IV (KMG-IV): sequencing the most valuable type-strain genomes for metagenomic binning, comparative biology and taxonomic classification.</title>
        <authorList>
            <person name="Goeker M."/>
        </authorList>
    </citation>
    <scope>NUCLEOTIDE SEQUENCE [LARGE SCALE GENOMIC DNA]</scope>
    <source>
        <strain evidence="1 2">DSM 15895</strain>
    </source>
</reference>
<dbReference type="RefSeq" id="WP_135502552.1">
    <property type="nucleotide sequence ID" value="NZ_JACHHE010000007.1"/>
</dbReference>
<dbReference type="OrthoDB" id="2313808at2"/>
<dbReference type="EMBL" id="JACHHE010000007">
    <property type="protein sequence ID" value="MBB5181119.1"/>
    <property type="molecule type" value="Genomic_DNA"/>
</dbReference>
<protein>
    <submittedName>
        <fullName evidence="1">Uncharacterized protein</fullName>
    </submittedName>
</protein>
<evidence type="ECO:0000313" key="1">
    <source>
        <dbReference type="EMBL" id="MBB5181119.1"/>
    </source>
</evidence>
<gene>
    <name evidence="1" type="ORF">HNQ44_002584</name>
</gene>
<name>A0A7W8FT13_9BACL</name>
<comment type="caution">
    <text evidence="1">The sequence shown here is derived from an EMBL/GenBank/DDBJ whole genome shotgun (WGS) entry which is preliminary data.</text>
</comment>
<evidence type="ECO:0000313" key="2">
    <source>
        <dbReference type="Proteomes" id="UP000525923"/>
    </source>
</evidence>
<accession>A0A7W8FT13</accession>
<sequence>MDSISMAVKKESVESFRSTISKLEKALAQMTEKGVNTTLLQKRLQAHYVGLAVLENVWQQKPQPYSDGELAEACIVLAGLFPSLENAYHKSKAGSPQRTLLARRIRALELAVFLMEKSSAE</sequence>